<dbReference type="EMBL" id="CABVGY010000007">
    <property type="protein sequence ID" value="VVM67305.1"/>
    <property type="molecule type" value="Genomic_DNA"/>
</dbReference>
<protein>
    <recommendedName>
        <fullName evidence="4">Transmembrane protein</fullName>
    </recommendedName>
</protein>
<evidence type="ECO:0000256" key="1">
    <source>
        <dbReference type="SAM" id="Phobius"/>
    </source>
</evidence>
<dbReference type="Proteomes" id="UP000326729">
    <property type="component" value="Unassembled WGS sequence"/>
</dbReference>
<feature type="transmembrane region" description="Helical" evidence="1">
    <location>
        <begin position="111"/>
        <end position="128"/>
    </location>
</feature>
<proteinExistence type="predicted"/>
<accession>A0A5E6RR46</accession>
<name>A0A5E6RR46_PSEFL</name>
<gene>
    <name evidence="2" type="ORF">PS659_01636</name>
</gene>
<evidence type="ECO:0000313" key="2">
    <source>
        <dbReference type="EMBL" id="VVM67305.1"/>
    </source>
</evidence>
<feature type="transmembrane region" description="Helical" evidence="1">
    <location>
        <begin position="55"/>
        <end position="74"/>
    </location>
</feature>
<keyword evidence="1" id="KW-1133">Transmembrane helix</keyword>
<keyword evidence="1" id="KW-0812">Transmembrane</keyword>
<evidence type="ECO:0008006" key="4">
    <source>
        <dbReference type="Google" id="ProtNLM"/>
    </source>
</evidence>
<dbReference type="AlphaFoldDB" id="A0A5E6RR46"/>
<sequence>MRGSVESTIMKSWMERQLDSKQGSRLEMTKLQRFAKWLLDKNSVFCSTASRSQKMYAFGYSIALFAIVVRLAGFNSGLNLLYFVMLMLGVGVTSDLVMVYKRVWESTLGKAVILLAYFVLSNIALGLSENAINIVTKVDFVSVVYTKAILTVIMIPLFAWGISVFLLTMSFVFLPFVFMFVVMRKDFALNPCLGFIGGMFNGYLSKTTLAARFFAFLLLFGFVKSEGQDWARSYDGFLEKQLPFSLYLLEGRTYTSCILNENERGVKGEDGRYLIIKNSDDEYSFRTAMCKKSE</sequence>
<feature type="transmembrane region" description="Helical" evidence="1">
    <location>
        <begin position="80"/>
        <end position="99"/>
    </location>
</feature>
<feature type="transmembrane region" description="Helical" evidence="1">
    <location>
        <begin position="164"/>
        <end position="183"/>
    </location>
</feature>
<keyword evidence="1" id="KW-0472">Membrane</keyword>
<reference evidence="2 3" key="1">
    <citation type="submission" date="2019-09" db="EMBL/GenBank/DDBJ databases">
        <authorList>
            <person name="Chandra G."/>
            <person name="Truman W A."/>
        </authorList>
    </citation>
    <scope>NUCLEOTIDE SEQUENCE [LARGE SCALE GENOMIC DNA]</scope>
    <source>
        <strain evidence="2">PS659</strain>
    </source>
</reference>
<organism evidence="2 3">
    <name type="scientific">Pseudomonas fluorescens</name>
    <dbReference type="NCBI Taxonomy" id="294"/>
    <lineage>
        <taxon>Bacteria</taxon>
        <taxon>Pseudomonadati</taxon>
        <taxon>Pseudomonadota</taxon>
        <taxon>Gammaproteobacteria</taxon>
        <taxon>Pseudomonadales</taxon>
        <taxon>Pseudomonadaceae</taxon>
        <taxon>Pseudomonas</taxon>
    </lineage>
</organism>
<evidence type="ECO:0000313" key="3">
    <source>
        <dbReference type="Proteomes" id="UP000326729"/>
    </source>
</evidence>